<comment type="caution">
    <text evidence="1">The sequence shown here is derived from an EMBL/GenBank/DDBJ whole genome shotgun (WGS) entry which is preliminary data.</text>
</comment>
<dbReference type="Proteomes" id="UP001054945">
    <property type="component" value="Unassembled WGS sequence"/>
</dbReference>
<gene>
    <name evidence="1" type="ORF">CEXT_805361</name>
</gene>
<evidence type="ECO:0000313" key="1">
    <source>
        <dbReference type="EMBL" id="GIY77182.1"/>
    </source>
</evidence>
<sequence length="73" mass="8344">MPNGLLEVYSTAEVVRPQNLSKLQLFRERVFAQRRASTRRSMGINSLPSRKIAAFLPLEHTSLQFWLSVLASQ</sequence>
<dbReference type="EMBL" id="BPLR01015587">
    <property type="protein sequence ID" value="GIY77182.1"/>
    <property type="molecule type" value="Genomic_DNA"/>
</dbReference>
<organism evidence="1 2">
    <name type="scientific">Caerostris extrusa</name>
    <name type="common">Bark spider</name>
    <name type="synonym">Caerostris bankana</name>
    <dbReference type="NCBI Taxonomy" id="172846"/>
    <lineage>
        <taxon>Eukaryota</taxon>
        <taxon>Metazoa</taxon>
        <taxon>Ecdysozoa</taxon>
        <taxon>Arthropoda</taxon>
        <taxon>Chelicerata</taxon>
        <taxon>Arachnida</taxon>
        <taxon>Araneae</taxon>
        <taxon>Araneomorphae</taxon>
        <taxon>Entelegynae</taxon>
        <taxon>Araneoidea</taxon>
        <taxon>Araneidae</taxon>
        <taxon>Caerostris</taxon>
    </lineage>
</organism>
<name>A0AAV4W381_CAEEX</name>
<protein>
    <submittedName>
        <fullName evidence="1">Uncharacterized protein</fullName>
    </submittedName>
</protein>
<evidence type="ECO:0000313" key="2">
    <source>
        <dbReference type="Proteomes" id="UP001054945"/>
    </source>
</evidence>
<proteinExistence type="predicted"/>
<dbReference type="AlphaFoldDB" id="A0AAV4W381"/>
<keyword evidence="2" id="KW-1185">Reference proteome</keyword>
<accession>A0AAV4W381</accession>
<reference evidence="1 2" key="1">
    <citation type="submission" date="2021-06" db="EMBL/GenBank/DDBJ databases">
        <title>Caerostris extrusa draft genome.</title>
        <authorList>
            <person name="Kono N."/>
            <person name="Arakawa K."/>
        </authorList>
    </citation>
    <scope>NUCLEOTIDE SEQUENCE [LARGE SCALE GENOMIC DNA]</scope>
</reference>